<dbReference type="EC" id="2.1.1.37" evidence="1"/>
<evidence type="ECO:0000256" key="6">
    <source>
        <dbReference type="ARBA" id="ARBA00047422"/>
    </source>
</evidence>
<dbReference type="InterPro" id="IPR050390">
    <property type="entry name" value="C5-Methyltransferase"/>
</dbReference>
<dbReference type="REBASE" id="13237">
    <property type="entry name" value="M2.HacSORF85P"/>
</dbReference>
<dbReference type="PANTHER" id="PTHR10629:SF52">
    <property type="entry name" value="DNA (CYTOSINE-5)-METHYLTRANSFERASE 1"/>
    <property type="match status" value="1"/>
</dbReference>
<evidence type="ECO:0000313" key="8">
    <source>
        <dbReference type="Proteomes" id="UP000000775"/>
    </source>
</evidence>
<organism evidence="7 8">
    <name type="scientific">Helicobacter acinonychis (strain Sheeba)</name>
    <dbReference type="NCBI Taxonomy" id="382638"/>
    <lineage>
        <taxon>Bacteria</taxon>
        <taxon>Pseudomonadati</taxon>
        <taxon>Campylobacterota</taxon>
        <taxon>Epsilonproteobacteria</taxon>
        <taxon>Campylobacterales</taxon>
        <taxon>Helicobacteraceae</taxon>
        <taxon>Helicobacter</taxon>
    </lineage>
</organism>
<evidence type="ECO:0000256" key="4">
    <source>
        <dbReference type="ARBA" id="ARBA00022691"/>
    </source>
</evidence>
<dbReference type="SUPFAM" id="SSF53335">
    <property type="entry name" value="S-adenosyl-L-methionine-dependent methyltransferases"/>
    <property type="match status" value="1"/>
</dbReference>
<evidence type="ECO:0000256" key="3">
    <source>
        <dbReference type="ARBA" id="ARBA00022679"/>
    </source>
</evidence>
<keyword evidence="2 7" id="KW-0489">Methyltransferase</keyword>
<gene>
    <name evidence="7" type="primary">DDEM fragment 4</name>
    <name evidence="7" type="ordered locus">Hac_0091</name>
</gene>
<evidence type="ECO:0000313" key="7">
    <source>
        <dbReference type="EMBL" id="CAJ98949.1"/>
    </source>
</evidence>
<comment type="catalytic activity">
    <reaction evidence="6">
        <text>a 2'-deoxycytidine in DNA + S-adenosyl-L-methionine = a 5-methyl-2'-deoxycytidine in DNA + S-adenosyl-L-homocysteine + H(+)</text>
        <dbReference type="Rhea" id="RHEA:13681"/>
        <dbReference type="Rhea" id="RHEA-COMP:11369"/>
        <dbReference type="Rhea" id="RHEA-COMP:11370"/>
        <dbReference type="ChEBI" id="CHEBI:15378"/>
        <dbReference type="ChEBI" id="CHEBI:57856"/>
        <dbReference type="ChEBI" id="CHEBI:59789"/>
        <dbReference type="ChEBI" id="CHEBI:85452"/>
        <dbReference type="ChEBI" id="CHEBI:85454"/>
        <dbReference type="EC" id="2.1.1.37"/>
    </reaction>
</comment>
<dbReference type="Pfam" id="PF00145">
    <property type="entry name" value="DNA_methylase"/>
    <property type="match status" value="1"/>
</dbReference>
<dbReference type="InterPro" id="IPR029063">
    <property type="entry name" value="SAM-dependent_MTases_sf"/>
</dbReference>
<dbReference type="PANTHER" id="PTHR10629">
    <property type="entry name" value="CYTOSINE-SPECIFIC METHYLTRANSFERASE"/>
    <property type="match status" value="1"/>
</dbReference>
<reference evidence="7 8" key="1">
    <citation type="journal article" date="2006" name="PLoS Genet.">
        <title>Who ate whom? Adaptive Helicobacter genomic changes that accompanied a host jump from early humans to large felines.</title>
        <authorList>
            <person name="Eppinger M."/>
            <person name="Baar C."/>
            <person name="Linz B."/>
            <person name="Raddatz G."/>
            <person name="Lanz C."/>
            <person name="Keller H."/>
            <person name="Morelli G."/>
            <person name="Gressmann H."/>
            <person name="Achtman M."/>
            <person name="Schuster S.C."/>
        </authorList>
    </citation>
    <scope>NUCLEOTIDE SEQUENCE [LARGE SCALE GENOMIC DNA]</scope>
    <source>
        <strain evidence="7 8">Sheeba</strain>
    </source>
</reference>
<dbReference type="Gene3D" id="3.90.120.10">
    <property type="entry name" value="DNA Methylase, subunit A, domain 2"/>
    <property type="match status" value="1"/>
</dbReference>
<keyword evidence="3 7" id="KW-0808">Transferase</keyword>
<dbReference type="GO" id="GO:0009307">
    <property type="term" value="P:DNA restriction-modification system"/>
    <property type="evidence" value="ECO:0007669"/>
    <property type="project" value="UniProtKB-KW"/>
</dbReference>
<sequence length="55" mass="6113">MHRSITPREATRIQSFSHTYIFYGNKTSICKQIGNAVPPLLALALGKAILKSLKK</sequence>
<dbReference type="HOGENOM" id="CLU_3026011_0_0_7"/>
<proteinExistence type="predicted"/>
<dbReference type="eggNOG" id="COG0270">
    <property type="taxonomic scope" value="Bacteria"/>
</dbReference>
<dbReference type="STRING" id="382638.Hac_0091"/>
<evidence type="ECO:0000256" key="5">
    <source>
        <dbReference type="ARBA" id="ARBA00022747"/>
    </source>
</evidence>
<evidence type="ECO:0000256" key="1">
    <source>
        <dbReference type="ARBA" id="ARBA00011975"/>
    </source>
</evidence>
<dbReference type="GO" id="GO:0003886">
    <property type="term" value="F:DNA (cytosine-5-)-methyltransferase activity"/>
    <property type="evidence" value="ECO:0007669"/>
    <property type="project" value="UniProtKB-EC"/>
</dbReference>
<keyword evidence="4" id="KW-0949">S-adenosyl-L-methionine</keyword>
<dbReference type="GO" id="GO:0003677">
    <property type="term" value="F:DNA binding"/>
    <property type="evidence" value="ECO:0007669"/>
    <property type="project" value="TreeGrafter"/>
</dbReference>
<dbReference type="PROSITE" id="PS00095">
    <property type="entry name" value="C5_MTASE_2"/>
    <property type="match status" value="1"/>
</dbReference>
<dbReference type="InterPro" id="IPR001525">
    <property type="entry name" value="C5_MeTfrase"/>
</dbReference>
<keyword evidence="5" id="KW-0680">Restriction system</keyword>
<evidence type="ECO:0000256" key="2">
    <source>
        <dbReference type="ARBA" id="ARBA00022603"/>
    </source>
</evidence>
<dbReference type="KEGG" id="hac:Hac_0091"/>
<accession>Q17ZH7</accession>
<dbReference type="EMBL" id="AM260522">
    <property type="protein sequence ID" value="CAJ98949.1"/>
    <property type="molecule type" value="Genomic_DNA"/>
</dbReference>
<protein>
    <recommendedName>
        <fullName evidence="1">DNA (cytosine-5-)-methyltransferase</fullName>
        <ecNumber evidence="1">2.1.1.37</ecNumber>
    </recommendedName>
</protein>
<dbReference type="AlphaFoldDB" id="Q17ZH7"/>
<dbReference type="Proteomes" id="UP000000775">
    <property type="component" value="Chromosome"/>
</dbReference>
<name>Q17ZH7_HELAH</name>
<dbReference type="GO" id="GO:0032259">
    <property type="term" value="P:methylation"/>
    <property type="evidence" value="ECO:0007669"/>
    <property type="project" value="UniProtKB-KW"/>
</dbReference>
<keyword evidence="8" id="KW-1185">Reference proteome</keyword>
<dbReference type="GO" id="GO:0044027">
    <property type="term" value="P:negative regulation of gene expression via chromosomal CpG island methylation"/>
    <property type="evidence" value="ECO:0007669"/>
    <property type="project" value="TreeGrafter"/>
</dbReference>
<dbReference type="InterPro" id="IPR031303">
    <property type="entry name" value="C5_meth_CS"/>
</dbReference>